<gene>
    <name evidence="2" type="ORF">GDO54_017552</name>
</gene>
<keyword evidence="1" id="KW-1133">Transmembrane helix</keyword>
<organism evidence="2 3">
    <name type="scientific">Pyxicephalus adspersus</name>
    <name type="common">African bullfrog</name>
    <dbReference type="NCBI Taxonomy" id="30357"/>
    <lineage>
        <taxon>Eukaryota</taxon>
        <taxon>Metazoa</taxon>
        <taxon>Chordata</taxon>
        <taxon>Craniata</taxon>
        <taxon>Vertebrata</taxon>
        <taxon>Euteleostomi</taxon>
        <taxon>Amphibia</taxon>
        <taxon>Batrachia</taxon>
        <taxon>Anura</taxon>
        <taxon>Neobatrachia</taxon>
        <taxon>Ranoidea</taxon>
        <taxon>Pyxicephalidae</taxon>
        <taxon>Pyxicephalinae</taxon>
        <taxon>Pyxicephalus</taxon>
    </lineage>
</organism>
<dbReference type="AlphaFoldDB" id="A0AAV3A186"/>
<keyword evidence="3" id="KW-1185">Reference proteome</keyword>
<evidence type="ECO:0000313" key="3">
    <source>
        <dbReference type="Proteomes" id="UP001181693"/>
    </source>
</evidence>
<keyword evidence="1" id="KW-0472">Membrane</keyword>
<evidence type="ECO:0000313" key="2">
    <source>
        <dbReference type="EMBL" id="DBA20809.1"/>
    </source>
</evidence>
<accession>A0AAV3A186</accession>
<dbReference type="Proteomes" id="UP001181693">
    <property type="component" value="Unassembled WGS sequence"/>
</dbReference>
<dbReference type="EMBL" id="DYDO01000007">
    <property type="protein sequence ID" value="DBA20809.1"/>
    <property type="molecule type" value="Genomic_DNA"/>
</dbReference>
<reference evidence="2" key="1">
    <citation type="thesis" date="2020" institute="ProQuest LLC" country="789 East Eisenhower Parkway, Ann Arbor, MI, USA">
        <title>Comparative Genomics and Chromosome Evolution.</title>
        <authorList>
            <person name="Mudd A.B."/>
        </authorList>
    </citation>
    <scope>NUCLEOTIDE SEQUENCE</scope>
    <source>
        <strain evidence="2">1538</strain>
        <tissue evidence="2">Blood</tissue>
    </source>
</reference>
<keyword evidence="1" id="KW-0812">Transmembrane</keyword>
<sequence length="92" mass="10142">MCLEPATSNIVGPLHRLGVVTFLSVMIFSITREAFIKLKRSQKAFGLLISTEECGRGRRGPPRVTNNSLGLPCISKCDPSFYRLGSVFQVNL</sequence>
<comment type="caution">
    <text evidence="2">The sequence shown here is derived from an EMBL/GenBank/DDBJ whole genome shotgun (WGS) entry which is preliminary data.</text>
</comment>
<name>A0AAV3A186_PYXAD</name>
<feature type="transmembrane region" description="Helical" evidence="1">
    <location>
        <begin position="17"/>
        <end position="35"/>
    </location>
</feature>
<evidence type="ECO:0000256" key="1">
    <source>
        <dbReference type="SAM" id="Phobius"/>
    </source>
</evidence>
<proteinExistence type="predicted"/>
<protein>
    <submittedName>
        <fullName evidence="2">Uncharacterized protein</fullName>
    </submittedName>
</protein>